<dbReference type="Proteomes" id="UP000298596">
    <property type="component" value="Plasmid p2"/>
</dbReference>
<gene>
    <name evidence="1" type="ORF">D3867_26355</name>
</gene>
<evidence type="ECO:0000313" key="1">
    <source>
        <dbReference type="EMBL" id="QCO05469.1"/>
    </source>
</evidence>
<dbReference type="AlphaFoldDB" id="A0A4D8QET3"/>
<sequence>MRWHDAPPIVSTVDGDQIAKWSLRFCGVLHAPTDFEVYAIELKADGVWRALPEFHLTEQLYSSLVRLGIAAETYVKPRFRVPAVSRPLIEHSIPAPAPVRGSVRKYPFDDMKIGDSFFVAGFTSCQFGGRVTMAKLRKGFRFRMRTEAGGVRIWRIA</sequence>
<protein>
    <submittedName>
        <fullName evidence="1">Uncharacterized protein</fullName>
    </submittedName>
</protein>
<evidence type="ECO:0000313" key="2">
    <source>
        <dbReference type="Proteomes" id="UP000298596"/>
    </source>
</evidence>
<proteinExistence type="predicted"/>
<geneLocation type="plasmid" evidence="1">
    <name>p2</name>
</geneLocation>
<keyword evidence="1" id="KW-0614">Plasmid</keyword>
<dbReference type="EMBL" id="CP032332">
    <property type="protein sequence ID" value="QCO05469.1"/>
    <property type="molecule type" value="Genomic_DNA"/>
</dbReference>
<reference evidence="1 2" key="1">
    <citation type="submission" date="2018-09" db="EMBL/GenBank/DDBJ databases">
        <title>Whole genome based analysis of evolution and adaptive divergence in Indian and Brazilian strains of Azospirillum brasilense.</title>
        <authorList>
            <person name="Singh C."/>
            <person name="Tripathi A.K."/>
        </authorList>
    </citation>
    <scope>NUCLEOTIDE SEQUENCE [LARGE SCALE GENOMIC DNA]</scope>
    <source>
        <strain evidence="1 2">MTCC4036</strain>
        <plasmid evidence="1 2">p2</plasmid>
    </source>
</reference>
<accession>A0A4D8QET3</accession>
<organism evidence="1 2">
    <name type="scientific">Azospirillum brasilense</name>
    <dbReference type="NCBI Taxonomy" id="192"/>
    <lineage>
        <taxon>Bacteria</taxon>
        <taxon>Pseudomonadati</taxon>
        <taxon>Pseudomonadota</taxon>
        <taxon>Alphaproteobacteria</taxon>
        <taxon>Rhodospirillales</taxon>
        <taxon>Azospirillaceae</taxon>
        <taxon>Azospirillum</taxon>
    </lineage>
</organism>
<name>A0A4D8QET3_AZOBR</name>